<dbReference type="EMBL" id="JAAGOB010000008">
    <property type="protein sequence ID" value="NED96664.1"/>
    <property type="molecule type" value="Genomic_DNA"/>
</dbReference>
<dbReference type="Proteomes" id="UP000469185">
    <property type="component" value="Unassembled WGS sequence"/>
</dbReference>
<dbReference type="Gene3D" id="1.20.120.450">
    <property type="entry name" value="dinb family like domain"/>
    <property type="match status" value="1"/>
</dbReference>
<dbReference type="GO" id="GO:0046872">
    <property type="term" value="F:metal ion binding"/>
    <property type="evidence" value="ECO:0007669"/>
    <property type="project" value="InterPro"/>
</dbReference>
<name>A0A6N9YNV6_9ACTN</name>
<dbReference type="AlphaFoldDB" id="A0A6N9YNV6"/>
<organism evidence="2 3">
    <name type="scientific">Phytoactinopolyspora alkaliphila</name>
    <dbReference type="NCBI Taxonomy" id="1783498"/>
    <lineage>
        <taxon>Bacteria</taxon>
        <taxon>Bacillati</taxon>
        <taxon>Actinomycetota</taxon>
        <taxon>Actinomycetes</taxon>
        <taxon>Jiangellales</taxon>
        <taxon>Jiangellaceae</taxon>
        <taxon>Phytoactinopolyspora</taxon>
    </lineage>
</organism>
<evidence type="ECO:0000259" key="1">
    <source>
        <dbReference type="Pfam" id="PF11716"/>
    </source>
</evidence>
<dbReference type="InterPro" id="IPR017520">
    <property type="entry name" value="CHP03086"/>
</dbReference>
<proteinExistence type="predicted"/>
<reference evidence="2 3" key="1">
    <citation type="submission" date="2020-02" db="EMBL/GenBank/DDBJ databases">
        <authorList>
            <person name="Li X.-J."/>
            <person name="Feng X.-M."/>
        </authorList>
    </citation>
    <scope>NUCLEOTIDE SEQUENCE [LARGE SCALE GENOMIC DNA]</scope>
    <source>
        <strain evidence="2 3">CGMCC 4.7225</strain>
    </source>
</reference>
<gene>
    <name evidence="2" type="ORF">G1H11_15245</name>
</gene>
<evidence type="ECO:0000313" key="2">
    <source>
        <dbReference type="EMBL" id="NED96664.1"/>
    </source>
</evidence>
<keyword evidence="3" id="KW-1185">Reference proteome</keyword>
<comment type="caution">
    <text evidence="2">The sequence shown here is derived from an EMBL/GenBank/DDBJ whole genome shotgun (WGS) entry which is preliminary data.</text>
</comment>
<feature type="domain" description="Mycothiol-dependent maleylpyruvate isomerase metal-binding" evidence="1">
    <location>
        <begin position="5"/>
        <end position="128"/>
    </location>
</feature>
<accession>A0A6N9YNV6</accession>
<dbReference type="InterPro" id="IPR017517">
    <property type="entry name" value="Maleyloyr_isom"/>
</dbReference>
<dbReference type="NCBIfam" id="TIGR03083">
    <property type="entry name" value="maleylpyruvate isomerase family mycothiol-dependent enzyme"/>
    <property type="match status" value="1"/>
</dbReference>
<dbReference type="InterPro" id="IPR034660">
    <property type="entry name" value="DinB/YfiT-like"/>
</dbReference>
<dbReference type="InterPro" id="IPR024344">
    <property type="entry name" value="MDMPI_metal-binding"/>
</dbReference>
<dbReference type="Pfam" id="PF11716">
    <property type="entry name" value="MDMPI_N"/>
    <property type="match status" value="1"/>
</dbReference>
<dbReference type="RefSeq" id="WP_163819459.1">
    <property type="nucleotide sequence ID" value="NZ_JAAGOB010000008.1"/>
</dbReference>
<sequence>MLDLEPAIREMASLVTETRDDQLSGPTPCVGVTLGDLIDHVDGLALAFTLAATKTTPVGGSQPPSPDASRLGPDWRIRIPERLGALAQVWKDVESWTGMTVVGGVQLPGDVAGVVALDELVVHGWDMAVSSGQAFTCDPDLLQATYEFVQSSVAQNPEGSPGLFGPPVPVPDDAPLLDRLIGLTGRDPAWRPASR</sequence>
<dbReference type="SUPFAM" id="SSF109854">
    <property type="entry name" value="DinB/YfiT-like putative metalloenzymes"/>
    <property type="match status" value="1"/>
</dbReference>
<dbReference type="NCBIfam" id="TIGR03086">
    <property type="entry name" value="TIGR03086 family metal-binding protein"/>
    <property type="match status" value="1"/>
</dbReference>
<protein>
    <submittedName>
        <fullName evidence="2">TIGR03086 family protein</fullName>
    </submittedName>
</protein>
<evidence type="ECO:0000313" key="3">
    <source>
        <dbReference type="Proteomes" id="UP000469185"/>
    </source>
</evidence>